<dbReference type="AlphaFoldDB" id="A0AAN5IEU0"/>
<sequence length="107" mass="11737">FSTSFYDSYLTVRVVIGNFKILAFNTRISQGPILLSVNESPSDCVSTGAIQANTNFCYNDDTARYVVVCGQGVSGKFCGIQDKIESMCEEKFKTQLSDVALDNNIIT</sequence>
<evidence type="ECO:0000313" key="2">
    <source>
        <dbReference type="Proteomes" id="UP001328107"/>
    </source>
</evidence>
<protein>
    <submittedName>
        <fullName evidence="1">Uncharacterized protein</fullName>
    </submittedName>
</protein>
<dbReference type="EMBL" id="BTRK01000006">
    <property type="protein sequence ID" value="GMR61485.1"/>
    <property type="molecule type" value="Genomic_DNA"/>
</dbReference>
<accession>A0AAN5IEU0</accession>
<reference evidence="2" key="1">
    <citation type="submission" date="2022-10" db="EMBL/GenBank/DDBJ databases">
        <title>Genome assembly of Pristionchus species.</title>
        <authorList>
            <person name="Yoshida K."/>
            <person name="Sommer R.J."/>
        </authorList>
    </citation>
    <scope>NUCLEOTIDE SEQUENCE [LARGE SCALE GENOMIC DNA]</scope>
    <source>
        <strain evidence="2">RS5460</strain>
    </source>
</reference>
<feature type="non-terminal residue" evidence="1">
    <location>
        <position position="107"/>
    </location>
</feature>
<feature type="non-terminal residue" evidence="1">
    <location>
        <position position="1"/>
    </location>
</feature>
<comment type="caution">
    <text evidence="1">The sequence shown here is derived from an EMBL/GenBank/DDBJ whole genome shotgun (WGS) entry which is preliminary data.</text>
</comment>
<name>A0AAN5IEU0_9BILA</name>
<dbReference type="Proteomes" id="UP001328107">
    <property type="component" value="Unassembled WGS sequence"/>
</dbReference>
<gene>
    <name evidence="1" type="ORF">PMAYCL1PPCAC_31680</name>
</gene>
<proteinExistence type="predicted"/>
<keyword evidence="2" id="KW-1185">Reference proteome</keyword>
<organism evidence="1 2">
    <name type="scientific">Pristionchus mayeri</name>
    <dbReference type="NCBI Taxonomy" id="1317129"/>
    <lineage>
        <taxon>Eukaryota</taxon>
        <taxon>Metazoa</taxon>
        <taxon>Ecdysozoa</taxon>
        <taxon>Nematoda</taxon>
        <taxon>Chromadorea</taxon>
        <taxon>Rhabditida</taxon>
        <taxon>Rhabditina</taxon>
        <taxon>Diplogasteromorpha</taxon>
        <taxon>Diplogasteroidea</taxon>
        <taxon>Neodiplogasteridae</taxon>
        <taxon>Pristionchus</taxon>
    </lineage>
</organism>
<evidence type="ECO:0000313" key="1">
    <source>
        <dbReference type="EMBL" id="GMR61485.1"/>
    </source>
</evidence>